<keyword evidence="4 6" id="KW-1133">Transmembrane helix</keyword>
<comment type="similarity">
    <text evidence="2">Belongs to the TspO/BZRP family.</text>
</comment>
<dbReference type="InterPro" id="IPR038330">
    <property type="entry name" value="TspO/MBR-related_sf"/>
</dbReference>
<protein>
    <submittedName>
        <fullName evidence="7">Tryptophan-rich sensory protein</fullName>
    </submittedName>
</protein>
<dbReference type="PANTHER" id="PTHR10057:SF0">
    <property type="entry name" value="TRANSLOCATOR PROTEIN"/>
    <property type="match status" value="1"/>
</dbReference>
<name>A0A378LV80_9GAMM</name>
<dbReference type="RefSeq" id="WP_031566394.1">
    <property type="nucleotide sequence ID" value="NZ_CAAAIS010000006.1"/>
</dbReference>
<evidence type="ECO:0000256" key="1">
    <source>
        <dbReference type="ARBA" id="ARBA00004141"/>
    </source>
</evidence>
<dbReference type="PANTHER" id="PTHR10057">
    <property type="entry name" value="PERIPHERAL-TYPE BENZODIAZEPINE RECEPTOR"/>
    <property type="match status" value="1"/>
</dbReference>
<reference evidence="7 8" key="1">
    <citation type="submission" date="2018-06" db="EMBL/GenBank/DDBJ databases">
        <authorList>
            <consortium name="Pathogen Informatics"/>
            <person name="Doyle S."/>
        </authorList>
    </citation>
    <scope>NUCLEOTIDE SEQUENCE [LARGE SCALE GENOMIC DNA]</scope>
    <source>
        <strain evidence="7 8">NCTC11532</strain>
    </source>
</reference>
<keyword evidence="5 6" id="KW-0472">Membrane</keyword>
<comment type="subcellular location">
    <subcellularLocation>
        <location evidence="1">Membrane</location>
        <topology evidence="1">Multi-pass membrane protein</topology>
    </subcellularLocation>
</comment>
<evidence type="ECO:0000256" key="3">
    <source>
        <dbReference type="ARBA" id="ARBA00022692"/>
    </source>
</evidence>
<evidence type="ECO:0000256" key="5">
    <source>
        <dbReference type="ARBA" id="ARBA00023136"/>
    </source>
</evidence>
<accession>A0A378LV80</accession>
<feature type="transmembrane region" description="Helical" evidence="6">
    <location>
        <begin position="47"/>
        <end position="69"/>
    </location>
</feature>
<gene>
    <name evidence="7" type="ORF">NCTC11532_02874</name>
</gene>
<dbReference type="Pfam" id="PF03073">
    <property type="entry name" value="TspO_MBR"/>
    <property type="match status" value="1"/>
</dbReference>
<evidence type="ECO:0000256" key="4">
    <source>
        <dbReference type="ARBA" id="ARBA00022989"/>
    </source>
</evidence>
<feature type="transmembrane region" description="Helical" evidence="6">
    <location>
        <begin position="104"/>
        <end position="124"/>
    </location>
</feature>
<feature type="transmembrane region" description="Helical" evidence="6">
    <location>
        <begin position="81"/>
        <end position="98"/>
    </location>
</feature>
<dbReference type="InterPro" id="IPR004307">
    <property type="entry name" value="TspO_MBR"/>
</dbReference>
<organism evidence="7 8">
    <name type="scientific">Legionella wadsworthii</name>
    <dbReference type="NCBI Taxonomy" id="28088"/>
    <lineage>
        <taxon>Bacteria</taxon>
        <taxon>Pseudomonadati</taxon>
        <taxon>Pseudomonadota</taxon>
        <taxon>Gammaproteobacteria</taxon>
        <taxon>Legionellales</taxon>
        <taxon>Legionellaceae</taxon>
        <taxon>Legionella</taxon>
    </lineage>
</organism>
<evidence type="ECO:0000256" key="6">
    <source>
        <dbReference type="SAM" id="Phobius"/>
    </source>
</evidence>
<dbReference type="FunFam" id="1.20.1260.100:FF:000001">
    <property type="entry name" value="translocator protein 2"/>
    <property type="match status" value="1"/>
</dbReference>
<dbReference type="STRING" id="1122170.GCA_000701265_01338"/>
<proteinExistence type="inferred from homology"/>
<dbReference type="PIRSF" id="PIRSF005859">
    <property type="entry name" value="PBR"/>
    <property type="match status" value="1"/>
</dbReference>
<dbReference type="EMBL" id="UGPB01000001">
    <property type="protein sequence ID" value="STY31390.1"/>
    <property type="molecule type" value="Genomic_DNA"/>
</dbReference>
<dbReference type="Gene3D" id="1.20.1260.100">
    <property type="entry name" value="TspO/MBR protein"/>
    <property type="match status" value="1"/>
</dbReference>
<dbReference type="Proteomes" id="UP000255297">
    <property type="component" value="Unassembled WGS sequence"/>
</dbReference>
<dbReference type="AlphaFoldDB" id="A0A378LV80"/>
<evidence type="ECO:0000313" key="7">
    <source>
        <dbReference type="EMBL" id="STY31390.1"/>
    </source>
</evidence>
<evidence type="ECO:0000313" key="8">
    <source>
        <dbReference type="Proteomes" id="UP000255297"/>
    </source>
</evidence>
<evidence type="ECO:0000256" key="2">
    <source>
        <dbReference type="ARBA" id="ARBA00007524"/>
    </source>
</evidence>
<dbReference type="GO" id="GO:0033013">
    <property type="term" value="P:tetrapyrrole metabolic process"/>
    <property type="evidence" value="ECO:0007669"/>
    <property type="project" value="UniProtKB-ARBA"/>
</dbReference>
<feature type="transmembrane region" description="Helical" evidence="6">
    <location>
        <begin position="136"/>
        <end position="159"/>
    </location>
</feature>
<keyword evidence="8" id="KW-1185">Reference proteome</keyword>
<dbReference type="OrthoDB" id="9795496at2"/>
<feature type="transmembrane region" description="Helical" evidence="6">
    <location>
        <begin position="7"/>
        <end position="27"/>
    </location>
</feature>
<dbReference type="CDD" id="cd15904">
    <property type="entry name" value="TSPO_MBR"/>
    <property type="match status" value="1"/>
</dbReference>
<dbReference type="GO" id="GO:0016020">
    <property type="term" value="C:membrane"/>
    <property type="evidence" value="ECO:0007669"/>
    <property type="project" value="UniProtKB-SubCell"/>
</dbReference>
<sequence length="160" mass="19039">MQKKQSLHVAGWIVGFQAVGFLLGFITKNNISSWYGGLIKSELTPPPFVFSIVWPLLYLLLACLGWRIWKEQRNNPNRDSRNIWFLFITQMIMNWLWTPIFFQFHFIGLGLIFLFLLIGINSYISWKLRNKNLIQSLLFLPYILWLIFATYLNATIYWLN</sequence>
<keyword evidence="3 6" id="KW-0812">Transmembrane</keyword>